<dbReference type="PROSITE" id="PS00028">
    <property type="entry name" value="ZINC_FINGER_C2H2_1"/>
    <property type="match status" value="3"/>
</dbReference>
<dbReference type="InterPro" id="IPR021839">
    <property type="entry name" value="EGR1_C"/>
</dbReference>
<dbReference type="GeneID" id="115148477"/>
<dbReference type="Proteomes" id="UP000472277">
    <property type="component" value="Chromosome 15"/>
</dbReference>
<keyword evidence="11 16" id="KW-0238">DNA-binding</keyword>
<feature type="domain" description="C2H2-type" evidence="18">
    <location>
        <begin position="357"/>
        <end position="384"/>
    </location>
</feature>
<keyword evidence="13 16" id="KW-0804">Transcription</keyword>
<keyword evidence="7 15" id="KW-0863">Zinc-finger</keyword>
<dbReference type="InterPro" id="IPR021849">
    <property type="entry name" value="EGR_N"/>
</dbReference>
<keyword evidence="6" id="KW-0677">Repeat</keyword>
<keyword evidence="20" id="KW-1185">Reference proteome</keyword>
<dbReference type="InterPro" id="IPR013087">
    <property type="entry name" value="Znf_C2H2_type"/>
</dbReference>
<evidence type="ECO:0000256" key="16">
    <source>
        <dbReference type="RuleBase" id="RU363046"/>
    </source>
</evidence>
<evidence type="ECO:0000256" key="6">
    <source>
        <dbReference type="ARBA" id="ARBA00022737"/>
    </source>
</evidence>
<evidence type="ECO:0000256" key="11">
    <source>
        <dbReference type="ARBA" id="ARBA00023125"/>
    </source>
</evidence>
<dbReference type="OMA" id="PKNIDIC"/>
<comment type="subcellular location">
    <subcellularLocation>
        <location evidence="2">Cytoplasm</location>
    </subcellularLocation>
    <subcellularLocation>
        <location evidence="1 16">Nucleus</location>
    </subcellularLocation>
</comment>
<proteinExistence type="inferred from homology"/>
<dbReference type="PANTHER" id="PTHR23235">
    <property type="entry name" value="KRUEPPEL-LIKE TRANSCRIPTION FACTOR"/>
    <property type="match status" value="1"/>
</dbReference>
<keyword evidence="5 16" id="KW-0479">Metal-binding</keyword>
<evidence type="ECO:0000256" key="14">
    <source>
        <dbReference type="ARBA" id="ARBA00023242"/>
    </source>
</evidence>
<dbReference type="Pfam" id="PF11914">
    <property type="entry name" value="DUF3432"/>
    <property type="match status" value="1"/>
</dbReference>
<dbReference type="GO" id="GO:0008270">
    <property type="term" value="F:zinc ion binding"/>
    <property type="evidence" value="ECO:0007669"/>
    <property type="project" value="UniProtKB-KW"/>
</dbReference>
<evidence type="ECO:0000256" key="2">
    <source>
        <dbReference type="ARBA" id="ARBA00004496"/>
    </source>
</evidence>
<dbReference type="PANTHER" id="PTHR23235:SF42">
    <property type="entry name" value="EARLY GROWTH RESPONSE PROTEIN 1"/>
    <property type="match status" value="1"/>
</dbReference>
<dbReference type="OrthoDB" id="10018191at2759"/>
<evidence type="ECO:0000256" key="13">
    <source>
        <dbReference type="ARBA" id="ARBA00023163"/>
    </source>
</evidence>
<evidence type="ECO:0000256" key="5">
    <source>
        <dbReference type="ARBA" id="ARBA00022723"/>
    </source>
</evidence>
<dbReference type="KEGG" id="stru:115148477"/>
<evidence type="ECO:0000256" key="12">
    <source>
        <dbReference type="ARBA" id="ARBA00023159"/>
    </source>
</evidence>
<evidence type="ECO:0000256" key="9">
    <source>
        <dbReference type="ARBA" id="ARBA00023015"/>
    </source>
</evidence>
<dbReference type="GO" id="GO:0048511">
    <property type="term" value="P:rhythmic process"/>
    <property type="evidence" value="ECO:0007669"/>
    <property type="project" value="UniProtKB-KW"/>
</dbReference>
<feature type="region of interest" description="Disordered" evidence="17">
    <location>
        <begin position="260"/>
        <end position="296"/>
    </location>
</feature>
<evidence type="ECO:0000256" key="17">
    <source>
        <dbReference type="SAM" id="MobiDB-lite"/>
    </source>
</evidence>
<dbReference type="GO" id="GO:0005737">
    <property type="term" value="C:cytoplasm"/>
    <property type="evidence" value="ECO:0007669"/>
    <property type="project" value="UniProtKB-SubCell"/>
</dbReference>
<dbReference type="Pfam" id="PF11928">
    <property type="entry name" value="DUF3446"/>
    <property type="match status" value="1"/>
</dbReference>
<evidence type="ECO:0000313" key="19">
    <source>
        <dbReference type="Ensembl" id="ENSSTUP00000025353.1"/>
    </source>
</evidence>
<evidence type="ECO:0000256" key="7">
    <source>
        <dbReference type="ARBA" id="ARBA00022771"/>
    </source>
</evidence>
<dbReference type="GO" id="GO:0000978">
    <property type="term" value="F:RNA polymerase II cis-regulatory region sequence-specific DNA binding"/>
    <property type="evidence" value="ECO:0007669"/>
    <property type="project" value="TreeGrafter"/>
</dbReference>
<evidence type="ECO:0000256" key="8">
    <source>
        <dbReference type="ARBA" id="ARBA00022833"/>
    </source>
</evidence>
<evidence type="ECO:0000256" key="10">
    <source>
        <dbReference type="ARBA" id="ARBA00023108"/>
    </source>
</evidence>
<evidence type="ECO:0000256" key="1">
    <source>
        <dbReference type="ARBA" id="ARBA00004123"/>
    </source>
</evidence>
<keyword evidence="8 16" id="KW-0862">Zinc</keyword>
<comment type="similarity">
    <text evidence="3 16">Belongs to the EGR C2H2-type zinc-finger protein family.</text>
</comment>
<feature type="region of interest" description="Disordered" evidence="17">
    <location>
        <begin position="370"/>
        <end position="423"/>
    </location>
</feature>
<reference evidence="19" key="2">
    <citation type="submission" date="2025-09" db="UniProtKB">
        <authorList>
            <consortium name="Ensembl"/>
        </authorList>
    </citation>
    <scope>IDENTIFICATION</scope>
</reference>
<dbReference type="InterPro" id="IPR036236">
    <property type="entry name" value="Znf_C2H2_sf"/>
</dbReference>
<keyword evidence="4" id="KW-0963">Cytoplasm</keyword>
<dbReference type="PROSITE" id="PS50157">
    <property type="entry name" value="ZINC_FINGER_C2H2_2"/>
    <property type="match status" value="3"/>
</dbReference>
<evidence type="ECO:0000313" key="20">
    <source>
        <dbReference type="Proteomes" id="UP000472277"/>
    </source>
</evidence>
<keyword evidence="14 16" id="KW-0539">Nucleus</keyword>
<feature type="domain" description="C2H2-type" evidence="18">
    <location>
        <begin position="329"/>
        <end position="356"/>
    </location>
</feature>
<evidence type="ECO:0000259" key="18">
    <source>
        <dbReference type="PROSITE" id="PS50157"/>
    </source>
</evidence>
<feature type="compositionally biased region" description="Low complexity" evidence="17">
    <location>
        <begin position="399"/>
        <end position="423"/>
    </location>
</feature>
<dbReference type="GO" id="GO:0000981">
    <property type="term" value="F:DNA-binding transcription factor activity, RNA polymerase II-specific"/>
    <property type="evidence" value="ECO:0007669"/>
    <property type="project" value="TreeGrafter"/>
</dbReference>
<dbReference type="GO" id="GO:0005634">
    <property type="term" value="C:nucleus"/>
    <property type="evidence" value="ECO:0007669"/>
    <property type="project" value="UniProtKB-SubCell"/>
</dbReference>
<protein>
    <recommendedName>
        <fullName evidence="16">Early growth response protein</fullName>
    </recommendedName>
</protein>
<dbReference type="SUPFAM" id="SSF57667">
    <property type="entry name" value="beta-beta-alpha zinc fingers"/>
    <property type="match status" value="2"/>
</dbReference>
<keyword evidence="12 16" id="KW-0010">Activator</keyword>
<feature type="domain" description="C2H2-type" evidence="18">
    <location>
        <begin position="299"/>
        <end position="328"/>
    </location>
</feature>
<gene>
    <name evidence="19" type="primary">LOC115148477</name>
</gene>
<evidence type="ECO:0000256" key="4">
    <source>
        <dbReference type="ARBA" id="ARBA00022490"/>
    </source>
</evidence>
<dbReference type="Gene3D" id="3.30.160.60">
    <property type="entry name" value="Classic Zinc Finger"/>
    <property type="match status" value="3"/>
</dbReference>
<name>A0A673XU36_SALTR</name>
<reference evidence="19" key="1">
    <citation type="submission" date="2025-08" db="UniProtKB">
        <authorList>
            <consortium name="Ensembl"/>
        </authorList>
    </citation>
    <scope>IDENTIFICATION</scope>
</reference>
<dbReference type="AlphaFoldDB" id="A0A673XU36"/>
<dbReference type="SMART" id="SM00355">
    <property type="entry name" value="ZnF_C2H2"/>
    <property type="match status" value="3"/>
</dbReference>
<dbReference type="Ensembl" id="ENSSTUT00000026571.1">
    <property type="protein sequence ID" value="ENSSTUP00000025353.1"/>
    <property type="gene ID" value="ENSSTUG00000011068.1"/>
</dbReference>
<comment type="function">
    <text evidence="16">Transcriptional regulator. Recognizes and binds to the DNA sequence 5'-GCG(T/G)GGGCG-3'(EGR-site) in the promoter region of target genes. Binds double-stranded target DNA, irrespective of the cytosine methylation status. Regulates the transcription of numerous target genes, and thereby plays an important role in regulating the response to growth factors, DNA damage, and ischemia. Plays a role in the regulation of cell survival, proliferation and cell death.</text>
</comment>
<accession>A0A673XU36</accession>
<dbReference type="GeneTree" id="ENSGT00940000165075"/>
<organism evidence="19 20">
    <name type="scientific">Salmo trutta</name>
    <name type="common">Brown trout</name>
    <dbReference type="NCBI Taxonomy" id="8032"/>
    <lineage>
        <taxon>Eukaryota</taxon>
        <taxon>Metazoa</taxon>
        <taxon>Chordata</taxon>
        <taxon>Craniata</taxon>
        <taxon>Vertebrata</taxon>
        <taxon>Euteleostomi</taxon>
        <taxon>Actinopterygii</taxon>
        <taxon>Neopterygii</taxon>
        <taxon>Teleostei</taxon>
        <taxon>Protacanthopterygii</taxon>
        <taxon>Salmoniformes</taxon>
        <taxon>Salmonidae</taxon>
        <taxon>Salmoninae</taxon>
        <taxon>Salmo</taxon>
    </lineage>
</organism>
<dbReference type="FunFam" id="3.30.160.60:FF:000092">
    <property type="entry name" value="Early growth response protein 3"/>
    <property type="match status" value="1"/>
</dbReference>
<evidence type="ECO:0000256" key="3">
    <source>
        <dbReference type="ARBA" id="ARBA00005682"/>
    </source>
</evidence>
<sequence>MAAAKTEMLLSALQTSDPLGFPYSPMDSYPKLEELMLLHSAGTTFLAASTPEGVGFGTGEPEDSYEHLNGDALPDISIGCDKSLIDQTYSTPRLPSISYTGRFTLEPATSCSNSLWAEPLYSLVSGLIGMSQQPTSVAPCSSAAPVSSSSHTMSCSVQIGDSNPIYSAAPTYSSVSPNLFPDSNQSFPSLSNTSVQYPPPTYASSKTCSSNMALPMIPDYLFPQQQDEISLLPPDQKPFQSQSIQQQLSLTPLSTIKAFATQTGSQDRKGSYQSPPVKPNRMRKYPNRQCKTPPHERPYACPVETCDRRFSRSDELTRHIRIHTGQRPFQCRICMRNFSRSDHLTTHIRTHTGEKPFACDICGRKFARSDERKRHTKIHLRQAKDRKVEKAGPTPQAIPSPVSGYSSPSTSYPSPSSSYSSPVLSSYPSPAPSCYSSPVHSSYGSPSVNTMYSSASSTFQTQVSTSYGSPTNIYISQVGTPQSKLQSTLSPKNIDIC</sequence>
<keyword evidence="10" id="KW-0090">Biological rhythms</keyword>
<keyword evidence="9 16" id="KW-0805">Transcription regulation</keyword>
<dbReference type="Pfam" id="PF00096">
    <property type="entry name" value="zf-C2H2"/>
    <property type="match status" value="3"/>
</dbReference>
<dbReference type="InParanoid" id="A0A673XU36"/>
<dbReference type="RefSeq" id="XP_029546251.1">
    <property type="nucleotide sequence ID" value="XM_029690391.1"/>
</dbReference>
<evidence type="ECO:0000256" key="15">
    <source>
        <dbReference type="PROSITE-ProRule" id="PRU00042"/>
    </source>
</evidence>